<protein>
    <submittedName>
        <fullName evidence="5">Glycoside hydrolase family 3 C-terminal domain-containing protein</fullName>
    </submittedName>
</protein>
<evidence type="ECO:0000256" key="3">
    <source>
        <dbReference type="SAM" id="Phobius"/>
    </source>
</evidence>
<reference evidence="5" key="1">
    <citation type="journal article" date="2021" name="PeerJ">
        <title>Extensive microbial diversity within the chicken gut microbiome revealed by metagenomics and culture.</title>
        <authorList>
            <person name="Gilroy R."/>
            <person name="Ravi A."/>
            <person name="Getino M."/>
            <person name="Pursley I."/>
            <person name="Horton D.L."/>
            <person name="Alikhan N.F."/>
            <person name="Baker D."/>
            <person name="Gharbi K."/>
            <person name="Hall N."/>
            <person name="Watson M."/>
            <person name="Adriaenssens E.M."/>
            <person name="Foster-Nyarko E."/>
            <person name="Jarju S."/>
            <person name="Secka A."/>
            <person name="Antonio M."/>
            <person name="Oren A."/>
            <person name="Chaudhuri R.R."/>
            <person name="La Ragione R."/>
            <person name="Hildebrand F."/>
            <person name="Pallen M.J."/>
        </authorList>
    </citation>
    <scope>NUCLEOTIDE SEQUENCE</scope>
    <source>
        <strain evidence="5">12435</strain>
    </source>
</reference>
<dbReference type="GO" id="GO:0005975">
    <property type="term" value="P:carbohydrate metabolic process"/>
    <property type="evidence" value="ECO:0007669"/>
    <property type="project" value="InterPro"/>
</dbReference>
<feature type="transmembrane region" description="Helical" evidence="3">
    <location>
        <begin position="960"/>
        <end position="982"/>
    </location>
</feature>
<keyword evidence="3" id="KW-1133">Transmembrane helix</keyword>
<dbReference type="InterPro" id="IPR026891">
    <property type="entry name" value="Fn3-like"/>
</dbReference>
<dbReference type="Pfam" id="PF00933">
    <property type="entry name" value="Glyco_hydro_3"/>
    <property type="match status" value="1"/>
</dbReference>
<evidence type="ECO:0000259" key="4">
    <source>
        <dbReference type="SMART" id="SM01217"/>
    </source>
</evidence>
<dbReference type="Proteomes" id="UP000823990">
    <property type="component" value="Unassembled WGS sequence"/>
</dbReference>
<keyword evidence="3" id="KW-0472">Membrane</keyword>
<dbReference type="GO" id="GO:0004553">
    <property type="term" value="F:hydrolase activity, hydrolyzing O-glycosyl compounds"/>
    <property type="evidence" value="ECO:0007669"/>
    <property type="project" value="InterPro"/>
</dbReference>
<dbReference type="InterPro" id="IPR002772">
    <property type="entry name" value="Glyco_hydro_3_C"/>
</dbReference>
<dbReference type="AlphaFoldDB" id="A0A9D1TQT7"/>
<dbReference type="InterPro" id="IPR036962">
    <property type="entry name" value="Glyco_hydro_3_N_sf"/>
</dbReference>
<evidence type="ECO:0000256" key="2">
    <source>
        <dbReference type="ARBA" id="ARBA00022801"/>
    </source>
</evidence>
<dbReference type="SUPFAM" id="SSF52279">
    <property type="entry name" value="Beta-D-glucan exohydrolase, C-terminal domain"/>
    <property type="match status" value="1"/>
</dbReference>
<comment type="similarity">
    <text evidence="1">Belongs to the glycosyl hydrolase 3 family.</text>
</comment>
<dbReference type="InterPro" id="IPR050288">
    <property type="entry name" value="Cellulose_deg_GH3"/>
</dbReference>
<organism evidence="5 6">
    <name type="scientific">Candidatus Protoclostridium stercorigallinarum</name>
    <dbReference type="NCBI Taxonomy" id="2838741"/>
    <lineage>
        <taxon>Bacteria</taxon>
        <taxon>Bacillati</taxon>
        <taxon>Bacillota</taxon>
        <taxon>Clostridia</taxon>
        <taxon>Candidatus Protoclostridium</taxon>
    </lineage>
</organism>
<dbReference type="PRINTS" id="PR00133">
    <property type="entry name" value="GLHYDRLASE3"/>
</dbReference>
<keyword evidence="2 5" id="KW-0378">Hydrolase</keyword>
<sequence length="1006" mass="109188">MFKKLFGTKHAKVWGIVTAAVIVVAIVLNIVCFTVVSKVFDNLWGGDTSSGRGEGGVYTLDEGITDKASAQANGNAVSEEISEEGFVLLKNAKVGEAPALPLATSSSAKKKVSVFGKNSVNLVYGGSGSGAGNTEGAKSIYDSLTAANYEYNGKLKAFYDDNNKSGTGRPASLDIEAGIPSGFSTGETPVSSYESDKELTDSFSEYKDMAIVVISRTCGEGNDVPLTMKDEKGGKLSGAYDENDHYLELDKNEQDMLKMVCEAGFDRVVLVINSSQTMELGFLDDIADGDDTMIDYDFASGIDAAVWVGGPGASGIMALGRILNGEVNPSGRTVDTYSRDFTELPVYPNLMKKGSDDMPSDMYYKGSTSSPQNVYYSDYEEGIYIGYRYFETRAAEMNEDAAGSGDEWYKNNVVYPFGYGLSYTTFDWSADTDSLDGGVIEKDSTITVNVNVKNTGNVAGKDVVQLYARTPYTDGGIEKADKVLVAFGKTDTLDAKTGEGTVSLTFDAYDLASYDSLDANKNGFKGYELEAGDYTFFISTDAHTAVDEFTMKVTSDIRYETSVEGGAEVVNRFDDVDDQLGQQLSRADFEGTFPEARTADERIEDDAFFAEVNSFDTNNPITDDSDEVKNADLSYSTKKVSDGITLIDLVGADYDDEDWDELLAKMTLKSMHEMRELTAYGTAAADFIKKPKTIDADGPVGFTQFMGGGNEVTDTCMYPSEPVLGSTFNIALAEKMGKAIGNEALIGDGNDPYTGWYAPGLNLHRSPFGGRNYEYYSEDVILSGKMGANVIKGAWSKGVCAYMKHFAVNEQETHRTGVCTWITEQTMREIYLKAFEIAVTEDVDSAKGVMSSFNRLGTLWAGGDYRLLTEVLRNEWGFVGCVISDFSVGLDYMSSKQMAYAGGDLNLTNIDTGNWVDKNSKTDIYVVKNCIKNFLYMLVNSNAMNGMGADYKTHLATWKVVVIIIDVAVFVGLAVWGVFAILGSLRKSKQSVPADTDDKQDGGSDK</sequence>
<dbReference type="PANTHER" id="PTHR42715:SF10">
    <property type="entry name" value="BETA-GLUCOSIDASE"/>
    <property type="match status" value="1"/>
</dbReference>
<dbReference type="InterPro" id="IPR036881">
    <property type="entry name" value="Glyco_hydro_3_C_sf"/>
</dbReference>
<dbReference type="EMBL" id="DXHS01000037">
    <property type="protein sequence ID" value="HIW02120.1"/>
    <property type="molecule type" value="Genomic_DNA"/>
</dbReference>
<dbReference type="Pfam" id="PF01915">
    <property type="entry name" value="Glyco_hydro_3_C"/>
    <property type="match status" value="1"/>
</dbReference>
<dbReference type="InterPro" id="IPR001764">
    <property type="entry name" value="Glyco_hydro_3_N"/>
</dbReference>
<proteinExistence type="inferred from homology"/>
<dbReference type="SUPFAM" id="SSF51445">
    <property type="entry name" value="(Trans)glycosidases"/>
    <property type="match status" value="1"/>
</dbReference>
<accession>A0A9D1TQT7</accession>
<evidence type="ECO:0000313" key="6">
    <source>
        <dbReference type="Proteomes" id="UP000823990"/>
    </source>
</evidence>
<evidence type="ECO:0000313" key="5">
    <source>
        <dbReference type="EMBL" id="HIW02120.1"/>
    </source>
</evidence>
<dbReference type="Pfam" id="PF14310">
    <property type="entry name" value="Fn3-like"/>
    <property type="match status" value="1"/>
</dbReference>
<dbReference type="InterPro" id="IPR013783">
    <property type="entry name" value="Ig-like_fold"/>
</dbReference>
<gene>
    <name evidence="5" type="ORF">H9892_02145</name>
</gene>
<feature type="domain" description="Fibronectin type III-like" evidence="4">
    <location>
        <begin position="462"/>
        <end position="542"/>
    </location>
</feature>
<evidence type="ECO:0000256" key="1">
    <source>
        <dbReference type="ARBA" id="ARBA00005336"/>
    </source>
</evidence>
<dbReference type="SMART" id="SM01217">
    <property type="entry name" value="Fn3_like"/>
    <property type="match status" value="1"/>
</dbReference>
<reference evidence="5" key="2">
    <citation type="submission" date="2021-04" db="EMBL/GenBank/DDBJ databases">
        <authorList>
            <person name="Gilroy R."/>
        </authorList>
    </citation>
    <scope>NUCLEOTIDE SEQUENCE</scope>
    <source>
        <strain evidence="5">12435</strain>
    </source>
</reference>
<comment type="caution">
    <text evidence="5">The sequence shown here is derived from an EMBL/GenBank/DDBJ whole genome shotgun (WGS) entry which is preliminary data.</text>
</comment>
<dbReference type="Gene3D" id="2.60.40.10">
    <property type="entry name" value="Immunoglobulins"/>
    <property type="match status" value="1"/>
</dbReference>
<dbReference type="PANTHER" id="PTHR42715">
    <property type="entry name" value="BETA-GLUCOSIDASE"/>
    <property type="match status" value="1"/>
</dbReference>
<name>A0A9D1TQT7_9FIRM</name>
<keyword evidence="3" id="KW-0812">Transmembrane</keyword>
<dbReference type="InterPro" id="IPR017853">
    <property type="entry name" value="GH"/>
</dbReference>
<dbReference type="Gene3D" id="3.40.50.1700">
    <property type="entry name" value="Glycoside hydrolase family 3 C-terminal domain"/>
    <property type="match status" value="1"/>
</dbReference>
<feature type="transmembrane region" description="Helical" evidence="3">
    <location>
        <begin position="12"/>
        <end position="36"/>
    </location>
</feature>
<dbReference type="Gene3D" id="3.20.20.300">
    <property type="entry name" value="Glycoside hydrolase, family 3, N-terminal domain"/>
    <property type="match status" value="1"/>
</dbReference>